<protein>
    <recommendedName>
        <fullName evidence="1">DUF7615 domain-containing protein</fullName>
    </recommendedName>
</protein>
<dbReference type="EMBL" id="JACGCM010002409">
    <property type="protein sequence ID" value="KAF6139996.1"/>
    <property type="molecule type" value="Genomic_DNA"/>
</dbReference>
<name>A0A7J7LBF4_9MAGN</name>
<evidence type="ECO:0000313" key="2">
    <source>
        <dbReference type="EMBL" id="KAF6139996.1"/>
    </source>
</evidence>
<organism evidence="2 3">
    <name type="scientific">Kingdonia uniflora</name>
    <dbReference type="NCBI Taxonomy" id="39325"/>
    <lineage>
        <taxon>Eukaryota</taxon>
        <taxon>Viridiplantae</taxon>
        <taxon>Streptophyta</taxon>
        <taxon>Embryophyta</taxon>
        <taxon>Tracheophyta</taxon>
        <taxon>Spermatophyta</taxon>
        <taxon>Magnoliopsida</taxon>
        <taxon>Ranunculales</taxon>
        <taxon>Circaeasteraceae</taxon>
        <taxon>Kingdonia</taxon>
    </lineage>
</organism>
<feature type="domain" description="DUF7615" evidence="1">
    <location>
        <begin position="37"/>
        <end position="142"/>
    </location>
</feature>
<dbReference type="Pfam" id="PF24590">
    <property type="entry name" value="DUF7615"/>
    <property type="match status" value="1"/>
</dbReference>
<accession>A0A7J7LBF4</accession>
<gene>
    <name evidence="2" type="ORF">GIB67_020387</name>
</gene>
<dbReference type="Proteomes" id="UP000541444">
    <property type="component" value="Unassembled WGS sequence"/>
</dbReference>
<dbReference type="PANTHER" id="PTHR33345:SF6">
    <property type="entry name" value="OS03G0747200 PROTEIN"/>
    <property type="match status" value="1"/>
</dbReference>
<sequence length="150" mass="17164">MGSNTNSVSSSRSALPKLNSLEKSIQQPVFITSDYMKEEVKLEKKVDQILQNLRRSQEVEYKMAKDKLYAQKDFIVGLYQQLDAKRSELARSVSATVSCDVDELLTNVSNRVDQIRQEDSRLNVMAEVGKGFGRTPRDILEDYFDLHIED</sequence>
<proteinExistence type="predicted"/>
<evidence type="ECO:0000259" key="1">
    <source>
        <dbReference type="Pfam" id="PF24590"/>
    </source>
</evidence>
<comment type="caution">
    <text evidence="2">The sequence shown here is derived from an EMBL/GenBank/DDBJ whole genome shotgun (WGS) entry which is preliminary data.</text>
</comment>
<dbReference type="AlphaFoldDB" id="A0A7J7LBF4"/>
<dbReference type="PANTHER" id="PTHR33345">
    <property type="entry name" value="ADAPTER PROTEIN, PUTATIVE-RELATED"/>
    <property type="match status" value="1"/>
</dbReference>
<keyword evidence="3" id="KW-1185">Reference proteome</keyword>
<dbReference type="OrthoDB" id="1743315at2759"/>
<evidence type="ECO:0000313" key="3">
    <source>
        <dbReference type="Proteomes" id="UP000541444"/>
    </source>
</evidence>
<reference evidence="2 3" key="1">
    <citation type="journal article" date="2020" name="IScience">
        <title>Genome Sequencing of the Endangered Kingdonia uniflora (Circaeasteraceae, Ranunculales) Reveals Potential Mechanisms of Evolutionary Specialization.</title>
        <authorList>
            <person name="Sun Y."/>
            <person name="Deng T."/>
            <person name="Zhang A."/>
            <person name="Moore M.J."/>
            <person name="Landis J.B."/>
            <person name="Lin N."/>
            <person name="Zhang H."/>
            <person name="Zhang X."/>
            <person name="Huang J."/>
            <person name="Zhang X."/>
            <person name="Sun H."/>
            <person name="Wang H."/>
        </authorList>
    </citation>
    <scope>NUCLEOTIDE SEQUENCE [LARGE SCALE GENOMIC DNA]</scope>
    <source>
        <strain evidence="2">TB1705</strain>
        <tissue evidence="2">Leaf</tissue>
    </source>
</reference>
<dbReference type="InterPro" id="IPR056034">
    <property type="entry name" value="DUF7615"/>
</dbReference>